<evidence type="ECO:0000259" key="6">
    <source>
        <dbReference type="Pfam" id="PF22178"/>
    </source>
</evidence>
<evidence type="ECO:0000256" key="3">
    <source>
        <dbReference type="ARBA" id="ARBA00022525"/>
    </source>
</evidence>
<dbReference type="InterPro" id="IPR050708">
    <property type="entry name" value="T6SS_VgrG/RHS"/>
</dbReference>
<dbReference type="SUPFAM" id="SSF69255">
    <property type="entry name" value="gp5 N-terminal domain-like"/>
    <property type="match status" value="1"/>
</dbReference>
<keyword evidence="3" id="KW-0964">Secreted</keyword>
<comment type="similarity">
    <text evidence="2">Belongs to the VgrG protein family.</text>
</comment>
<dbReference type="Pfam" id="PF05954">
    <property type="entry name" value="Phage_GPD"/>
    <property type="match status" value="1"/>
</dbReference>
<gene>
    <name evidence="7" type="primary">tssI</name>
    <name evidence="7" type="ORF">ABEG18_12025</name>
</gene>
<dbReference type="Gene3D" id="4.10.220.110">
    <property type="match status" value="1"/>
</dbReference>
<dbReference type="InterPro" id="IPR054030">
    <property type="entry name" value="Gp5_Vgr_C"/>
</dbReference>
<dbReference type="Pfam" id="PF04717">
    <property type="entry name" value="Phage_base_V"/>
    <property type="match status" value="1"/>
</dbReference>
<comment type="subcellular location">
    <subcellularLocation>
        <location evidence="1">Secreted</location>
    </subcellularLocation>
</comment>
<dbReference type="InterPro" id="IPR017847">
    <property type="entry name" value="T6SS_RhsGE_Vgr_subset"/>
</dbReference>
<dbReference type="Pfam" id="PF22178">
    <property type="entry name" value="Gp5_trimer_C"/>
    <property type="match status" value="1"/>
</dbReference>
<name>A0AAU7JM07_9HYPH</name>
<dbReference type="InterPro" id="IPR006533">
    <property type="entry name" value="T6SS_Vgr_RhsGE"/>
</dbReference>
<dbReference type="Gene3D" id="3.55.50.10">
    <property type="entry name" value="Baseplate protein-like domains"/>
    <property type="match status" value="1"/>
</dbReference>
<dbReference type="SUPFAM" id="SSF69279">
    <property type="entry name" value="Phage tail proteins"/>
    <property type="match status" value="2"/>
</dbReference>
<protein>
    <submittedName>
        <fullName evidence="7">Type VI secretion system tip protein TssI/VgrG</fullName>
    </submittedName>
</protein>
<dbReference type="NCBIfam" id="TIGR03361">
    <property type="entry name" value="VI_Rhs_Vgr"/>
    <property type="match status" value="1"/>
</dbReference>
<dbReference type="InterPro" id="IPR006531">
    <property type="entry name" value="Gp5/Vgr_OB"/>
</dbReference>
<dbReference type="GO" id="GO:0005576">
    <property type="term" value="C:extracellular region"/>
    <property type="evidence" value="ECO:0007669"/>
    <property type="project" value="UniProtKB-SubCell"/>
</dbReference>
<dbReference type="SUPFAM" id="SSF69349">
    <property type="entry name" value="Phage fibre proteins"/>
    <property type="match status" value="1"/>
</dbReference>
<feature type="region of interest" description="Disordered" evidence="4">
    <location>
        <begin position="467"/>
        <end position="489"/>
    </location>
</feature>
<dbReference type="EMBL" id="CP157484">
    <property type="protein sequence ID" value="XBO41446.1"/>
    <property type="molecule type" value="Genomic_DNA"/>
</dbReference>
<proteinExistence type="inferred from homology"/>
<evidence type="ECO:0000256" key="4">
    <source>
        <dbReference type="SAM" id="MobiDB-lite"/>
    </source>
</evidence>
<evidence type="ECO:0000256" key="1">
    <source>
        <dbReference type="ARBA" id="ARBA00004613"/>
    </source>
</evidence>
<reference evidence="7" key="1">
    <citation type="submission" date="2024-05" db="EMBL/GenBank/DDBJ databases">
        <authorList>
            <person name="Kim S."/>
            <person name="Heo J."/>
            <person name="Choi H."/>
            <person name="Choi Y."/>
            <person name="Kwon S.-W."/>
            <person name="Kim Y."/>
        </authorList>
    </citation>
    <scope>NUCLEOTIDE SEQUENCE</scope>
    <source>
        <strain evidence="7">KACC 23698</strain>
    </source>
</reference>
<sequence length="662" mass="72963">MTDELAQDERVASLQTPLGRNKLAIARFEAHEALSELFEFRIDALSRDPDIDFDKALGRSCCVTIAAYAGPKRHFDGVLVEAQALGMVHDLYSYRLVLRPSLWLLSRTANCRIWHDMTALAIIKEVLGQRGVQYKTATTRECRKREYCVQYRETDLAFVSRLMEEEGIYYFFQHGDGEHTLNLADAPSSHKPIPGHARVPFSKVAASGHVREEALFDWTSERRFRTGKFELRDYNFKTPGNKLIGPAKASARYAKSDLEVYDYPGKYDQESEGKRYAEIRRDAEQAFDKRRYASGEAPSLFPGGCFTLADHPRSSENKSFLVLRARHTFSAQTFRSGGAGLGSGENYRGDYEMLPADQQFHAPMVTPKPIVHGPQTARVVARPGTSGEEIDVDDHGRIRVRFHWDRDDKRSCWLRVAQMWAGSRWGGQFIPRIDMEVVVEFLEGDPDRPLVVGSVYNADNRYPWTLPANKTQSGVKTDSSKGHNGHNQVRFEDKKGSEEINVRAEKDLNTEILHAETRKIGERFQPPMGSPSRETTLLMGDDKLTVASGHRQATIAMNDTLTVGMNRQDTVGLNRSASIGVSDSVIVGASQSVTVGAAQSTTVGAAQSTTVGAAQTDTVGAVVTVTAGGVVSITAGGAIMLTAGGGVHVNGVLFVHGAIIPL</sequence>
<dbReference type="RefSeq" id="WP_406858300.1">
    <property type="nucleotide sequence ID" value="NZ_CP157484.1"/>
</dbReference>
<organism evidence="7">
    <name type="scientific">Alsobacter sp. KACC 23698</name>
    <dbReference type="NCBI Taxonomy" id="3149229"/>
    <lineage>
        <taxon>Bacteria</taxon>
        <taxon>Pseudomonadati</taxon>
        <taxon>Pseudomonadota</taxon>
        <taxon>Alphaproteobacteria</taxon>
        <taxon>Hyphomicrobiales</taxon>
        <taxon>Alsobacteraceae</taxon>
        <taxon>Alsobacter</taxon>
    </lineage>
</organism>
<dbReference type="PANTHER" id="PTHR32305:SF15">
    <property type="entry name" value="PROTEIN RHSA-RELATED"/>
    <property type="match status" value="1"/>
</dbReference>
<accession>A0AAU7JM07</accession>
<dbReference type="PANTHER" id="PTHR32305">
    <property type="match status" value="1"/>
</dbReference>
<dbReference type="Gene3D" id="2.40.50.230">
    <property type="entry name" value="Gp5 N-terminal domain"/>
    <property type="match status" value="1"/>
</dbReference>
<dbReference type="AlphaFoldDB" id="A0AAU7JM07"/>
<evidence type="ECO:0000259" key="5">
    <source>
        <dbReference type="Pfam" id="PF04717"/>
    </source>
</evidence>
<evidence type="ECO:0000313" key="7">
    <source>
        <dbReference type="EMBL" id="XBO41446.1"/>
    </source>
</evidence>
<feature type="compositionally biased region" description="Polar residues" evidence="4">
    <location>
        <begin position="468"/>
        <end position="477"/>
    </location>
</feature>
<dbReference type="InterPro" id="IPR037026">
    <property type="entry name" value="Vgr_OB-fold_dom_sf"/>
</dbReference>
<evidence type="ECO:0000256" key="2">
    <source>
        <dbReference type="ARBA" id="ARBA00005558"/>
    </source>
</evidence>
<dbReference type="Gene3D" id="2.30.110.50">
    <property type="match status" value="1"/>
</dbReference>
<feature type="domain" description="Gp5/Type VI secretion system Vgr C-terminal trimerisation" evidence="6">
    <location>
        <begin position="473"/>
        <end position="595"/>
    </location>
</feature>
<dbReference type="NCBIfam" id="TIGR01646">
    <property type="entry name" value="vgr_GE"/>
    <property type="match status" value="1"/>
</dbReference>
<feature type="domain" description="Gp5/Type VI secretion system Vgr protein OB-fold" evidence="5">
    <location>
        <begin position="391"/>
        <end position="456"/>
    </location>
</feature>